<evidence type="ECO:0000259" key="3">
    <source>
        <dbReference type="Pfam" id="PF02834"/>
    </source>
</evidence>
<reference evidence="4 5" key="2">
    <citation type="journal article" date="2011" name="Stand. Genomic Sci.">
        <title>Complete genome sequence of Ferroglobus placidus AEDII12DO.</title>
        <authorList>
            <person name="Anderson I."/>
            <person name="Risso C."/>
            <person name="Holmes D."/>
            <person name="Lucas S."/>
            <person name="Copeland A."/>
            <person name="Lapidus A."/>
            <person name="Cheng J.F."/>
            <person name="Bruce D."/>
            <person name="Goodwin L."/>
            <person name="Pitluck S."/>
            <person name="Saunders E."/>
            <person name="Brettin T."/>
            <person name="Detter J.C."/>
            <person name="Han C."/>
            <person name="Tapia R."/>
            <person name="Larimer F."/>
            <person name="Land M."/>
            <person name="Hauser L."/>
            <person name="Woyke T."/>
            <person name="Lovley D."/>
            <person name="Kyrpides N."/>
            <person name="Ivanova N."/>
        </authorList>
    </citation>
    <scope>NUCLEOTIDE SEQUENCE [LARGE SCALE GENOMIC DNA]</scope>
    <source>
        <strain evidence="5">DSM 10642 / AEDII12DO</strain>
    </source>
</reference>
<protein>
    <recommendedName>
        <fullName evidence="2">RNA 2',3'-cyclic phosphodiesterase</fullName>
        <shortName evidence="2">RNA 2',3'-CPDase</shortName>
        <ecNumber evidence="2">3.1.4.58</ecNumber>
    </recommendedName>
</protein>
<dbReference type="KEGG" id="fpl:Ferp_0686"/>
<comment type="function">
    <text evidence="2">Hydrolyzes RNA 2',3'-cyclic phosphodiester to an RNA 2'-phosphomonoester.</text>
</comment>
<feature type="domain" description="Phosphoesterase HXTX" evidence="3">
    <location>
        <begin position="7"/>
        <end position="88"/>
    </location>
</feature>
<dbReference type="Proteomes" id="UP000002613">
    <property type="component" value="Chromosome"/>
</dbReference>
<dbReference type="GO" id="GO:0016874">
    <property type="term" value="F:ligase activity"/>
    <property type="evidence" value="ECO:0007669"/>
    <property type="project" value="UniProtKB-KW"/>
</dbReference>
<dbReference type="AlphaFoldDB" id="D3RWJ4"/>
<gene>
    <name evidence="4" type="ordered locus">Ferp_0686</name>
</gene>
<dbReference type="NCBIfam" id="TIGR02258">
    <property type="entry name" value="2_5_ligase"/>
    <property type="match status" value="1"/>
</dbReference>
<evidence type="ECO:0000313" key="4">
    <source>
        <dbReference type="EMBL" id="ADC64857.1"/>
    </source>
</evidence>
<feature type="short sequence motif" description="HXTX 2" evidence="2">
    <location>
        <begin position="122"/>
        <end position="125"/>
    </location>
</feature>
<keyword evidence="1 2" id="KW-0378">Hydrolase</keyword>
<organism evidence="4 5">
    <name type="scientific">Ferroglobus placidus (strain DSM 10642 / AEDII12DO)</name>
    <dbReference type="NCBI Taxonomy" id="589924"/>
    <lineage>
        <taxon>Archaea</taxon>
        <taxon>Methanobacteriati</taxon>
        <taxon>Methanobacteriota</taxon>
        <taxon>Archaeoglobi</taxon>
        <taxon>Archaeoglobales</taxon>
        <taxon>Archaeoglobaceae</taxon>
        <taxon>Ferroglobus</taxon>
    </lineage>
</organism>
<sequence length="179" mass="20638">MRLFIAVDLSEELREKIAPILKTISELNGVKAVERENLHITLKFLGEVREERLPAIVEALKKVEFEPFKIYLKGFGFFPNDRYARVAWIGVKEGEEELKKLAESINSALKKVGFKPESFTAHVTIARVKKPEGRRIVEILRDLEDDFGWMEVKDFRLKKSTLTSKGPIYEDLEVYGVVK</sequence>
<reference evidence="5" key="1">
    <citation type="submission" date="2010-02" db="EMBL/GenBank/DDBJ databases">
        <title>Complete sequence of Ferroglobus placidus DSM 10642.</title>
        <authorList>
            <consortium name="US DOE Joint Genome Institute"/>
            <person name="Lucas S."/>
            <person name="Copeland A."/>
            <person name="Lapidus A."/>
            <person name="Cheng J.-F."/>
            <person name="Bruce D."/>
            <person name="Goodwin L."/>
            <person name="Pitluck S."/>
            <person name="Saunders E."/>
            <person name="Brettin T."/>
            <person name="Detter J.C."/>
            <person name="Han C."/>
            <person name="Tapia R."/>
            <person name="Larimer F."/>
            <person name="Land M."/>
            <person name="Hauser L."/>
            <person name="Kyrpides N."/>
            <person name="Ivanova N."/>
            <person name="Holmes D."/>
            <person name="Lovley D."/>
            <person name="Kyrpides N."/>
            <person name="Anderson I.J."/>
            <person name="Woyke T."/>
        </authorList>
    </citation>
    <scope>NUCLEOTIDE SEQUENCE [LARGE SCALE GENOMIC DNA]</scope>
    <source>
        <strain evidence="5">DSM 10642 / AEDII12DO</strain>
    </source>
</reference>
<dbReference type="GO" id="GO:0004113">
    <property type="term" value="F:2',3'-cyclic-nucleotide 3'-phosphodiesterase activity"/>
    <property type="evidence" value="ECO:0007669"/>
    <property type="project" value="InterPro"/>
</dbReference>
<feature type="active site" description="Proton donor" evidence="2">
    <location>
        <position position="39"/>
    </location>
</feature>
<dbReference type="Pfam" id="PF02834">
    <property type="entry name" value="LigT_PEase"/>
    <property type="match status" value="2"/>
</dbReference>
<dbReference type="STRING" id="589924.Ferp_0686"/>
<accession>D3RWJ4</accession>
<dbReference type="GO" id="GO:0008664">
    <property type="term" value="F:RNA 2',3'-cyclic 3'-phosphodiesterase activity"/>
    <property type="evidence" value="ECO:0007669"/>
    <property type="project" value="UniProtKB-EC"/>
</dbReference>
<dbReference type="eggNOG" id="arCOG01736">
    <property type="taxonomic scope" value="Archaea"/>
</dbReference>
<feature type="domain" description="Phosphoesterase HXTX" evidence="3">
    <location>
        <begin position="90"/>
        <end position="169"/>
    </location>
</feature>
<dbReference type="InterPro" id="IPR009097">
    <property type="entry name" value="Cyclic_Pdiesterase"/>
</dbReference>
<feature type="short sequence motif" description="HXTX 1" evidence="2">
    <location>
        <begin position="39"/>
        <end position="42"/>
    </location>
</feature>
<dbReference type="PANTHER" id="PTHR35561:SF1">
    <property type="entry name" value="RNA 2',3'-CYCLIC PHOSPHODIESTERASE"/>
    <property type="match status" value="1"/>
</dbReference>
<dbReference type="PANTHER" id="PTHR35561">
    <property type="entry name" value="RNA 2',3'-CYCLIC PHOSPHODIESTERASE"/>
    <property type="match status" value="1"/>
</dbReference>
<dbReference type="InterPro" id="IPR004175">
    <property type="entry name" value="RNA_CPDase"/>
</dbReference>
<dbReference type="HOGENOM" id="CLU_081251_3_4_2"/>
<comment type="similarity">
    <text evidence="2">Belongs to the 2H phosphoesterase superfamily. ThpR family.</text>
</comment>
<evidence type="ECO:0000313" key="5">
    <source>
        <dbReference type="Proteomes" id="UP000002613"/>
    </source>
</evidence>
<dbReference type="OrthoDB" id="44091at2157"/>
<dbReference type="GeneID" id="8778190"/>
<dbReference type="PaxDb" id="589924-Ferp_0686"/>
<dbReference type="Gene3D" id="3.90.1140.10">
    <property type="entry name" value="Cyclic phosphodiesterase"/>
    <property type="match status" value="1"/>
</dbReference>
<evidence type="ECO:0000256" key="1">
    <source>
        <dbReference type="ARBA" id="ARBA00022801"/>
    </source>
</evidence>
<name>D3RWJ4_FERPA</name>
<comment type="catalytic activity">
    <reaction evidence="2">
        <text>a 3'-end 2',3'-cyclophospho-ribonucleotide-RNA + H2O = a 3'-end 2'-phospho-ribonucleotide-RNA + H(+)</text>
        <dbReference type="Rhea" id="RHEA:11828"/>
        <dbReference type="Rhea" id="RHEA-COMP:10464"/>
        <dbReference type="Rhea" id="RHEA-COMP:17353"/>
        <dbReference type="ChEBI" id="CHEBI:15377"/>
        <dbReference type="ChEBI" id="CHEBI:15378"/>
        <dbReference type="ChEBI" id="CHEBI:83064"/>
        <dbReference type="ChEBI" id="CHEBI:173113"/>
        <dbReference type="EC" id="3.1.4.58"/>
    </reaction>
</comment>
<evidence type="ECO:0000256" key="2">
    <source>
        <dbReference type="HAMAP-Rule" id="MF_01940"/>
    </source>
</evidence>
<proteinExistence type="inferred from homology"/>
<dbReference type="HAMAP" id="MF_01940">
    <property type="entry name" value="RNA_CPDase"/>
    <property type="match status" value="1"/>
</dbReference>
<dbReference type="SUPFAM" id="SSF55144">
    <property type="entry name" value="LigT-like"/>
    <property type="match status" value="1"/>
</dbReference>
<feature type="active site" description="Proton acceptor" evidence="2">
    <location>
        <position position="122"/>
    </location>
</feature>
<dbReference type="RefSeq" id="WP_012965201.1">
    <property type="nucleotide sequence ID" value="NC_013849.1"/>
</dbReference>
<dbReference type="EMBL" id="CP001899">
    <property type="protein sequence ID" value="ADC64857.1"/>
    <property type="molecule type" value="Genomic_DNA"/>
</dbReference>
<keyword evidence="5" id="KW-1185">Reference proteome</keyword>
<keyword evidence="4" id="KW-0436">Ligase</keyword>
<dbReference type="EC" id="3.1.4.58" evidence="2"/>
<dbReference type="InterPro" id="IPR014051">
    <property type="entry name" value="Phosphoesterase_HXTX"/>
</dbReference>